<sequence>MARFRNYIGKIDDVEAVSESLSGGKSCKVVAVLQSGRKLGDSVGCHLPVVDDGLIHCGFDGSSVPKKFCSYFGRKVGDCAGYRLPEVADGLTQRGSDDSSAPAKFCKVGISGRHLLPSGDGCRIHLGAASNSVPEEIVGIKGEPTKDPKSWAKIVQSEVSFPGTQLTYFPSSIMDGKVVIRPPIEVTCGGADLWKDVMSMDVEGSCRFDLAPGLESTMRSTGVKLGVSSNNDKGKYGEGVAKEIRDNINKKKL</sequence>
<organism evidence="1 2">
    <name type="scientific">Nepenthes gracilis</name>
    <name type="common">Slender pitcher plant</name>
    <dbReference type="NCBI Taxonomy" id="150966"/>
    <lineage>
        <taxon>Eukaryota</taxon>
        <taxon>Viridiplantae</taxon>
        <taxon>Streptophyta</taxon>
        <taxon>Embryophyta</taxon>
        <taxon>Tracheophyta</taxon>
        <taxon>Spermatophyta</taxon>
        <taxon>Magnoliopsida</taxon>
        <taxon>eudicotyledons</taxon>
        <taxon>Gunneridae</taxon>
        <taxon>Pentapetalae</taxon>
        <taxon>Caryophyllales</taxon>
        <taxon>Nepenthaceae</taxon>
        <taxon>Nepenthes</taxon>
    </lineage>
</organism>
<dbReference type="EMBL" id="BSYO01000008">
    <property type="protein sequence ID" value="GMH09068.1"/>
    <property type="molecule type" value="Genomic_DNA"/>
</dbReference>
<keyword evidence="2" id="KW-1185">Reference proteome</keyword>
<dbReference type="Proteomes" id="UP001279734">
    <property type="component" value="Unassembled WGS sequence"/>
</dbReference>
<evidence type="ECO:0000313" key="2">
    <source>
        <dbReference type="Proteomes" id="UP001279734"/>
    </source>
</evidence>
<protein>
    <submittedName>
        <fullName evidence="1">Uncharacterized protein</fullName>
    </submittedName>
</protein>
<comment type="caution">
    <text evidence="1">The sequence shown here is derived from an EMBL/GenBank/DDBJ whole genome shotgun (WGS) entry which is preliminary data.</text>
</comment>
<accession>A0AAD3SDA1</accession>
<evidence type="ECO:0000313" key="1">
    <source>
        <dbReference type="EMBL" id="GMH09068.1"/>
    </source>
</evidence>
<proteinExistence type="predicted"/>
<dbReference type="AlphaFoldDB" id="A0AAD3SDA1"/>
<name>A0AAD3SDA1_NEPGR</name>
<reference evidence="1" key="1">
    <citation type="submission" date="2023-05" db="EMBL/GenBank/DDBJ databases">
        <title>Nepenthes gracilis genome sequencing.</title>
        <authorList>
            <person name="Fukushima K."/>
        </authorList>
    </citation>
    <scope>NUCLEOTIDE SEQUENCE</scope>
    <source>
        <strain evidence="1">SING2019-196</strain>
    </source>
</reference>
<gene>
    <name evidence="1" type="ORF">Nepgr_010908</name>
</gene>